<dbReference type="Gene3D" id="3.40.50.1000">
    <property type="entry name" value="HAD superfamily/HAD-like"/>
    <property type="match status" value="1"/>
</dbReference>
<feature type="domain" description="Sucrose phosphatase-like" evidence="2">
    <location>
        <begin position="5"/>
        <end position="238"/>
    </location>
</feature>
<dbReference type="InterPro" id="IPR006379">
    <property type="entry name" value="HAD-SF_hydro_IIB"/>
</dbReference>
<dbReference type="Gene3D" id="3.90.1070.10">
    <property type="match status" value="1"/>
</dbReference>
<dbReference type="InterPro" id="IPR023214">
    <property type="entry name" value="HAD_sf"/>
</dbReference>
<gene>
    <name evidence="3" type="ORF">AUP43_15605</name>
</gene>
<dbReference type="PANTHER" id="PTHR46521:SF4">
    <property type="entry name" value="SUCROSE-PHOSPHATASE 2-RELATED"/>
    <property type="match status" value="1"/>
</dbReference>
<dbReference type="SFLD" id="SFLDS00003">
    <property type="entry name" value="Haloacid_Dehalogenase"/>
    <property type="match status" value="1"/>
</dbReference>
<accession>A0A154WGT6</accession>
<evidence type="ECO:0000259" key="2">
    <source>
        <dbReference type="Pfam" id="PF05116"/>
    </source>
</evidence>
<keyword evidence="1" id="KW-0378">Hydrolase</keyword>
<dbReference type="Pfam" id="PF05116">
    <property type="entry name" value="S6PP"/>
    <property type="match status" value="1"/>
</dbReference>
<proteinExistence type="predicted"/>
<dbReference type="SFLD" id="SFLDG01141">
    <property type="entry name" value="C2.B.1:_Sucrose_Phosphatase_Li"/>
    <property type="match status" value="1"/>
</dbReference>
<evidence type="ECO:0000256" key="1">
    <source>
        <dbReference type="ARBA" id="ARBA00022801"/>
    </source>
</evidence>
<dbReference type="NCBIfam" id="TIGR01484">
    <property type="entry name" value="HAD-SF-IIB"/>
    <property type="match status" value="1"/>
</dbReference>
<dbReference type="GO" id="GO:0016791">
    <property type="term" value="F:phosphatase activity"/>
    <property type="evidence" value="ECO:0007669"/>
    <property type="project" value="UniProtKB-ARBA"/>
</dbReference>
<evidence type="ECO:0000313" key="3">
    <source>
        <dbReference type="EMBL" id="KZD12675.1"/>
    </source>
</evidence>
<dbReference type="Proteomes" id="UP000076400">
    <property type="component" value="Unassembled WGS sequence"/>
</dbReference>
<dbReference type="EMBL" id="LPXN01000007">
    <property type="protein sequence ID" value="KZD12675.1"/>
    <property type="molecule type" value="Genomic_DNA"/>
</dbReference>
<dbReference type="InterPro" id="IPR051518">
    <property type="entry name" value="Sucrose_Phosphatase"/>
</dbReference>
<dbReference type="PANTHER" id="PTHR46521">
    <property type="entry name" value="SUCROSE-PHOSPHATASE 2-RELATED"/>
    <property type="match status" value="1"/>
</dbReference>
<dbReference type="InterPro" id="IPR036412">
    <property type="entry name" value="HAD-like_sf"/>
</dbReference>
<sequence length="244" mass="26939">MSMHNLILATDLDGTFLGGSDAQRRELYNHLSARGDALLIFVSGRDIDFIRELVRTPGMPHPDYVIGDVGTTVVQGRDFVPMPEVQAEISERWGDAGDRVKALLADEPGIKLQPTPFERRVSYYYDPAVLRRETLEKIEQAGFDWLLSAETFLDVLPKGIAKGPTLLRLVEALKLPADRVLVAGDTLNDLSLFETRLKGVAVGNSEPKLVQAIDGFDWVYRSPHPGAAGIADAIRHFDMSREAA</sequence>
<dbReference type="RefSeq" id="WP_067551596.1">
    <property type="nucleotide sequence ID" value="NZ_LPXN01000007.1"/>
</dbReference>
<reference evidence="3 4" key="1">
    <citation type="submission" date="2015-12" db="EMBL/GenBank/DDBJ databases">
        <title>Genome sequence of Oceanibaculum pacificum MCCC 1A02656.</title>
        <authorList>
            <person name="Lu L."/>
            <person name="Lai Q."/>
            <person name="Shao Z."/>
            <person name="Qian P."/>
        </authorList>
    </citation>
    <scope>NUCLEOTIDE SEQUENCE [LARGE SCALE GENOMIC DNA]</scope>
    <source>
        <strain evidence="3 4">MCCC 1A02656</strain>
    </source>
</reference>
<dbReference type="SFLD" id="SFLDG01140">
    <property type="entry name" value="C2.B:_Phosphomannomutase_and_P"/>
    <property type="match status" value="1"/>
</dbReference>
<dbReference type="OrthoDB" id="7847955at2"/>
<organism evidence="3 4">
    <name type="scientific">Oceanibaculum pacificum</name>
    <dbReference type="NCBI Taxonomy" id="580166"/>
    <lineage>
        <taxon>Bacteria</taxon>
        <taxon>Pseudomonadati</taxon>
        <taxon>Pseudomonadota</taxon>
        <taxon>Alphaproteobacteria</taxon>
        <taxon>Rhodospirillales</taxon>
        <taxon>Oceanibaculaceae</taxon>
        <taxon>Oceanibaculum</taxon>
    </lineage>
</organism>
<evidence type="ECO:0000313" key="4">
    <source>
        <dbReference type="Proteomes" id="UP000076400"/>
    </source>
</evidence>
<keyword evidence="4" id="KW-1185">Reference proteome</keyword>
<name>A0A154WGT6_9PROT</name>
<protein>
    <submittedName>
        <fullName evidence="3">Alpha,alpha-trehalose-phosphate synthase</fullName>
    </submittedName>
</protein>
<dbReference type="SUPFAM" id="SSF56784">
    <property type="entry name" value="HAD-like"/>
    <property type="match status" value="1"/>
</dbReference>
<dbReference type="InterPro" id="IPR006380">
    <property type="entry name" value="SPP-like_dom"/>
</dbReference>
<dbReference type="STRING" id="580166.AUP43_15605"/>
<comment type="caution">
    <text evidence="3">The sequence shown here is derived from an EMBL/GenBank/DDBJ whole genome shotgun (WGS) entry which is preliminary data.</text>
</comment>
<dbReference type="AlphaFoldDB" id="A0A154WGT6"/>